<dbReference type="Pfam" id="PF15868">
    <property type="entry name" value="MBF2"/>
    <property type="match status" value="1"/>
</dbReference>
<sequence length="132" mass="14069">MGRVHRYMFMSCGIVVGVIVATFAPDPSVAIECGNNRSHNVFMGTKTGNDQLLFMDKAVKSGIFFLTTSSDIASGKLPKNITYIEVIDGNIDGKGGCAYLFNGGVGNNNASFHLKSQAGGGLNFTVKMYGKF</sequence>
<dbReference type="EMBL" id="GBRD01016690">
    <property type="protein sequence ID" value="JAG49137.1"/>
    <property type="molecule type" value="Transcribed_RNA"/>
</dbReference>
<organism evidence="2">
    <name type="scientific">Lygus hesperus</name>
    <name type="common">Western plant bug</name>
    <dbReference type="NCBI Taxonomy" id="30085"/>
    <lineage>
        <taxon>Eukaryota</taxon>
        <taxon>Metazoa</taxon>
        <taxon>Ecdysozoa</taxon>
        <taxon>Arthropoda</taxon>
        <taxon>Hexapoda</taxon>
        <taxon>Insecta</taxon>
        <taxon>Pterygota</taxon>
        <taxon>Neoptera</taxon>
        <taxon>Paraneoptera</taxon>
        <taxon>Hemiptera</taxon>
        <taxon>Heteroptera</taxon>
        <taxon>Panheteroptera</taxon>
        <taxon>Cimicomorpha</taxon>
        <taxon>Miridae</taxon>
        <taxon>Mirini</taxon>
        <taxon>Lygus</taxon>
    </lineage>
</organism>
<gene>
    <name evidence="2" type="primary">SSP_3</name>
    <name evidence="2" type="ORF">CM83_6983</name>
</gene>
<dbReference type="PANTHER" id="PTHR37685:SF1">
    <property type="entry name" value="GEO11136P1-RELATED"/>
    <property type="match status" value="1"/>
</dbReference>
<dbReference type="AlphaFoldDB" id="A0A0A9YCW0"/>
<name>A0A0A9YCW0_LYGHE</name>
<proteinExistence type="predicted"/>
<feature type="signal peptide" evidence="1">
    <location>
        <begin position="1"/>
        <end position="30"/>
    </location>
</feature>
<feature type="chain" id="PRO_5015033965" evidence="1">
    <location>
        <begin position="31"/>
        <end position="132"/>
    </location>
</feature>
<evidence type="ECO:0000256" key="1">
    <source>
        <dbReference type="SAM" id="SignalP"/>
    </source>
</evidence>
<dbReference type="PANTHER" id="PTHR37685">
    <property type="entry name" value="GEO11136P1-RELATED"/>
    <property type="match status" value="1"/>
</dbReference>
<accession>A0A0A9YCW0</accession>
<protein>
    <submittedName>
        <fullName evidence="2">Putative salivary secreted peptide</fullName>
    </submittedName>
</protein>
<reference evidence="2" key="2">
    <citation type="submission" date="2014-07" db="EMBL/GenBank/DDBJ databases">
        <authorList>
            <person name="Hull J."/>
        </authorList>
    </citation>
    <scope>NUCLEOTIDE SEQUENCE</scope>
</reference>
<keyword evidence="1" id="KW-0732">Signal</keyword>
<reference evidence="3" key="3">
    <citation type="submission" date="2014-09" db="EMBL/GenBank/DDBJ databases">
        <authorList>
            <person name="Magalhaes I.L.F."/>
            <person name="Oliveira U."/>
            <person name="Santos F.R."/>
            <person name="Vidigal T.H.D.A."/>
            <person name="Brescovit A.D."/>
            <person name="Santos A.J."/>
        </authorList>
    </citation>
    <scope>NUCLEOTIDE SEQUENCE</scope>
</reference>
<dbReference type="InterPro" id="IPR031734">
    <property type="entry name" value="MBF2"/>
</dbReference>
<reference evidence="2" key="1">
    <citation type="journal article" date="2014" name="PLoS ONE">
        <title>Transcriptome-Based Identification of ABC Transporters in the Western Tarnished Plant Bug Lygus hesperus.</title>
        <authorList>
            <person name="Hull J.J."/>
            <person name="Chaney K."/>
            <person name="Geib S.M."/>
            <person name="Fabrick J.A."/>
            <person name="Brent C.S."/>
            <person name="Walsh D."/>
            <person name="Lavine L.C."/>
        </authorList>
    </citation>
    <scope>NUCLEOTIDE SEQUENCE</scope>
</reference>
<dbReference type="EMBL" id="GBHO01016239">
    <property type="protein sequence ID" value="JAG27365.1"/>
    <property type="molecule type" value="Transcribed_RNA"/>
</dbReference>
<evidence type="ECO:0000313" key="2">
    <source>
        <dbReference type="EMBL" id="JAG27365.1"/>
    </source>
</evidence>
<evidence type="ECO:0000313" key="3">
    <source>
        <dbReference type="EMBL" id="JAG49137.1"/>
    </source>
</evidence>